<evidence type="ECO:0000313" key="2">
    <source>
        <dbReference type="Proteomes" id="UP001341840"/>
    </source>
</evidence>
<reference evidence="1 2" key="1">
    <citation type="journal article" date="2023" name="Plants (Basel)">
        <title>Bridging the Gap: Combining Genomics and Transcriptomics Approaches to Understand Stylosanthes scabra, an Orphan Legume from the Brazilian Caatinga.</title>
        <authorList>
            <person name="Ferreira-Neto J.R.C."/>
            <person name="da Silva M.D."/>
            <person name="Binneck E."/>
            <person name="de Melo N.F."/>
            <person name="da Silva R.H."/>
            <person name="de Melo A.L.T.M."/>
            <person name="Pandolfi V."/>
            <person name="Bustamante F.O."/>
            <person name="Brasileiro-Vidal A.C."/>
            <person name="Benko-Iseppon A.M."/>
        </authorList>
    </citation>
    <scope>NUCLEOTIDE SEQUENCE [LARGE SCALE GENOMIC DNA]</scope>
    <source>
        <tissue evidence="1">Leaves</tissue>
    </source>
</reference>
<evidence type="ECO:0008006" key="3">
    <source>
        <dbReference type="Google" id="ProtNLM"/>
    </source>
</evidence>
<dbReference type="EMBL" id="JASCZI010091031">
    <property type="protein sequence ID" value="MED6148552.1"/>
    <property type="molecule type" value="Genomic_DNA"/>
</dbReference>
<proteinExistence type="predicted"/>
<comment type="caution">
    <text evidence="1">The sequence shown here is derived from an EMBL/GenBank/DDBJ whole genome shotgun (WGS) entry which is preliminary data.</text>
</comment>
<name>A0ABU6TIH8_9FABA</name>
<evidence type="ECO:0000313" key="1">
    <source>
        <dbReference type="EMBL" id="MED6148552.1"/>
    </source>
</evidence>
<gene>
    <name evidence="1" type="ORF">PIB30_054164</name>
</gene>
<sequence length="479" mass="54309">MKVNNMRHGSNNQLGSKQGMIQKWVEVRKTRIGEEQSKETRTMVGTAQRKKVDGTWVEDQKQRLQKSLLGFCVKQIEFRKVMNRWLDECKGPGEIECRDVGPYKCLITFESPEIRNDAFQNELLLEIFDEVRPHWELLWSLSQHVRIELMGMPMSVWSVGNFSKIAKMWGKVVMFDDRIEESKSFTVARVLVDCYQWERIHEWVNVRVKDRMFEKLILGRGWKKLEGCGTGASRSGFDTDREIGGDEWGISVMESMEKLHGSCYIRSVRMSLLDFDLRVRSQRRTPLAHTHRASAPVQVVSMCTVNLDRAKQNPNLEDGCSAIEGVGDETPLNGYELVVVGDKEHGRENSGEEEVSDETLYKINEEAFRSLLDVDGGAESWVANGFELVRNKEDIFCEELNVGELYAKDATGGGVREAVLCSGEGACARVCVATRNEQSVPGVLMWGVTSDEDNSVEVVAVKEVWGKGAFHLIAVTRRK</sequence>
<organism evidence="1 2">
    <name type="scientific">Stylosanthes scabra</name>
    <dbReference type="NCBI Taxonomy" id="79078"/>
    <lineage>
        <taxon>Eukaryota</taxon>
        <taxon>Viridiplantae</taxon>
        <taxon>Streptophyta</taxon>
        <taxon>Embryophyta</taxon>
        <taxon>Tracheophyta</taxon>
        <taxon>Spermatophyta</taxon>
        <taxon>Magnoliopsida</taxon>
        <taxon>eudicotyledons</taxon>
        <taxon>Gunneridae</taxon>
        <taxon>Pentapetalae</taxon>
        <taxon>rosids</taxon>
        <taxon>fabids</taxon>
        <taxon>Fabales</taxon>
        <taxon>Fabaceae</taxon>
        <taxon>Papilionoideae</taxon>
        <taxon>50 kb inversion clade</taxon>
        <taxon>dalbergioids sensu lato</taxon>
        <taxon>Dalbergieae</taxon>
        <taxon>Pterocarpus clade</taxon>
        <taxon>Stylosanthes</taxon>
    </lineage>
</organism>
<keyword evidence="2" id="KW-1185">Reference proteome</keyword>
<dbReference type="Proteomes" id="UP001341840">
    <property type="component" value="Unassembled WGS sequence"/>
</dbReference>
<accession>A0ABU6TIH8</accession>
<protein>
    <recommendedName>
        <fullName evidence="3">DUF4283 domain-containing protein</fullName>
    </recommendedName>
</protein>